<proteinExistence type="predicted"/>
<evidence type="ECO:0000313" key="1">
    <source>
        <dbReference type="EMBL" id="GAJ10441.1"/>
    </source>
</evidence>
<reference evidence="1" key="1">
    <citation type="journal article" date="2014" name="Front. Microbiol.">
        <title>High frequency of phylogenetically diverse reductive dehalogenase-homologous genes in deep subseafloor sedimentary metagenomes.</title>
        <authorList>
            <person name="Kawai M."/>
            <person name="Futagami T."/>
            <person name="Toyoda A."/>
            <person name="Takaki Y."/>
            <person name="Nishi S."/>
            <person name="Hori S."/>
            <person name="Arai W."/>
            <person name="Tsubouchi T."/>
            <person name="Morono Y."/>
            <person name="Uchiyama I."/>
            <person name="Ito T."/>
            <person name="Fujiyama A."/>
            <person name="Inagaki F."/>
            <person name="Takami H."/>
        </authorList>
    </citation>
    <scope>NUCLEOTIDE SEQUENCE</scope>
    <source>
        <strain evidence="1">Expedition CK06-06</strain>
    </source>
</reference>
<feature type="non-terminal residue" evidence="1">
    <location>
        <position position="1"/>
    </location>
</feature>
<accession>X1VAU7</accession>
<organism evidence="1">
    <name type="scientific">marine sediment metagenome</name>
    <dbReference type="NCBI Taxonomy" id="412755"/>
    <lineage>
        <taxon>unclassified sequences</taxon>
        <taxon>metagenomes</taxon>
        <taxon>ecological metagenomes</taxon>
    </lineage>
</organism>
<dbReference type="EMBL" id="BARW01034818">
    <property type="protein sequence ID" value="GAJ10441.1"/>
    <property type="molecule type" value="Genomic_DNA"/>
</dbReference>
<sequence length="105" mass="12084">GDKEIHKFVDTIYNGIRGGEIRDCVQTFAFKFIKSIKPEISKVEMMKGIVVIESIVETVFCMMIKEGVLTKMESKDGDKIVMHWEENRVLKSFKRMGGDRNVPEI</sequence>
<protein>
    <submittedName>
        <fullName evidence="1">Uncharacterized protein</fullName>
    </submittedName>
</protein>
<dbReference type="AlphaFoldDB" id="X1VAU7"/>
<name>X1VAU7_9ZZZZ</name>
<gene>
    <name evidence="1" type="ORF">S12H4_54460</name>
</gene>
<comment type="caution">
    <text evidence="1">The sequence shown here is derived from an EMBL/GenBank/DDBJ whole genome shotgun (WGS) entry which is preliminary data.</text>
</comment>